<proteinExistence type="predicted"/>
<name>X1MV44_9ZZZZ</name>
<protein>
    <submittedName>
        <fullName evidence="1">Uncharacterized protein</fullName>
    </submittedName>
</protein>
<evidence type="ECO:0000313" key="1">
    <source>
        <dbReference type="EMBL" id="GAI35138.1"/>
    </source>
</evidence>
<reference evidence="1" key="1">
    <citation type="journal article" date="2014" name="Front. Microbiol.">
        <title>High frequency of phylogenetically diverse reductive dehalogenase-homologous genes in deep subseafloor sedimentary metagenomes.</title>
        <authorList>
            <person name="Kawai M."/>
            <person name="Futagami T."/>
            <person name="Toyoda A."/>
            <person name="Takaki Y."/>
            <person name="Nishi S."/>
            <person name="Hori S."/>
            <person name="Arai W."/>
            <person name="Tsubouchi T."/>
            <person name="Morono Y."/>
            <person name="Uchiyama I."/>
            <person name="Ito T."/>
            <person name="Fujiyama A."/>
            <person name="Inagaki F."/>
            <person name="Takami H."/>
        </authorList>
    </citation>
    <scope>NUCLEOTIDE SEQUENCE</scope>
    <source>
        <strain evidence="1">Expedition CK06-06</strain>
    </source>
</reference>
<sequence>GTVLGPSRSKMVRRGALSSKSPSWISYETLKNLISQTALIAGTKDAKALYELVCQMLDMAF</sequence>
<comment type="caution">
    <text evidence="1">The sequence shown here is derived from an EMBL/GenBank/DDBJ whole genome shotgun (WGS) entry which is preliminary data.</text>
</comment>
<feature type="non-terminal residue" evidence="1">
    <location>
        <position position="1"/>
    </location>
</feature>
<dbReference type="AlphaFoldDB" id="X1MV44"/>
<gene>
    <name evidence="1" type="ORF">S06H3_49434</name>
</gene>
<dbReference type="EMBL" id="BARV01031213">
    <property type="protein sequence ID" value="GAI35138.1"/>
    <property type="molecule type" value="Genomic_DNA"/>
</dbReference>
<accession>X1MV44</accession>
<organism evidence="1">
    <name type="scientific">marine sediment metagenome</name>
    <dbReference type="NCBI Taxonomy" id="412755"/>
    <lineage>
        <taxon>unclassified sequences</taxon>
        <taxon>metagenomes</taxon>
        <taxon>ecological metagenomes</taxon>
    </lineage>
</organism>